<protein>
    <recommendedName>
        <fullName evidence="6">Zn(2)-C6 fungal-type domain-containing protein</fullName>
    </recommendedName>
</protein>
<keyword evidence="2" id="KW-0862">Zinc</keyword>
<sequence>MRHSLRRKSCSACARAKRRCNLSLPRCNRCIAKDTECSYPKFTAVSTPTPTSRSPSATSLIIPPIDDEMSLAQPCRLQLYSTASPLQGARILEDFTARAEFCAQLLFMQSPSLAEMGFNVFIHPSQTLASNILRETFATSALHAIRNPSNASFVNAEVAQRALQLIEAMQAESIGSDVTEHGKLSSLQALLVYQCIRLFNPSNISQQTQAERHNIVLQLRVVRLQIFQSSDNSNELTSMTWESWVKQEAIRRTLICTELVTGTYTYLRGLWPMGVQCHHDLWFTAQKRLWEAKSAAEWRLIRDDTSSPLLPTNLLRLDTDLEQASPSDLDDIGVLLRVTGKGFENLNEWLSHDGRALKRWGDMHLRLTT</sequence>
<evidence type="ECO:0000313" key="8">
    <source>
        <dbReference type="Proteomes" id="UP000813427"/>
    </source>
</evidence>
<dbReference type="AlphaFoldDB" id="A0A8K0S3E7"/>
<dbReference type="SUPFAM" id="SSF57701">
    <property type="entry name" value="Zn2/Cys6 DNA-binding domain"/>
    <property type="match status" value="1"/>
</dbReference>
<dbReference type="Proteomes" id="UP000813427">
    <property type="component" value="Unassembled WGS sequence"/>
</dbReference>
<proteinExistence type="predicted"/>
<keyword evidence="4" id="KW-0804">Transcription</keyword>
<accession>A0A8K0S3E7</accession>
<gene>
    <name evidence="7" type="ORF">BKA59DRAFT_466801</name>
</gene>
<evidence type="ECO:0000256" key="3">
    <source>
        <dbReference type="ARBA" id="ARBA00023015"/>
    </source>
</evidence>
<evidence type="ECO:0000259" key="6">
    <source>
        <dbReference type="PROSITE" id="PS50048"/>
    </source>
</evidence>
<dbReference type="Pfam" id="PF00172">
    <property type="entry name" value="Zn_clus"/>
    <property type="match status" value="1"/>
</dbReference>
<evidence type="ECO:0000313" key="7">
    <source>
        <dbReference type="EMBL" id="KAH7255987.1"/>
    </source>
</evidence>
<dbReference type="GO" id="GO:0008270">
    <property type="term" value="F:zinc ion binding"/>
    <property type="evidence" value="ECO:0007669"/>
    <property type="project" value="InterPro"/>
</dbReference>
<evidence type="ECO:0000256" key="2">
    <source>
        <dbReference type="ARBA" id="ARBA00022833"/>
    </source>
</evidence>
<feature type="domain" description="Zn(2)-C6 fungal-type" evidence="6">
    <location>
        <begin position="9"/>
        <end position="39"/>
    </location>
</feature>
<dbReference type="PANTHER" id="PTHR47660">
    <property type="entry name" value="TRANSCRIPTION FACTOR WITH C2H2 AND ZN(2)-CYS(6) DNA BINDING DOMAIN (EUROFUNG)-RELATED-RELATED"/>
    <property type="match status" value="1"/>
</dbReference>
<evidence type="ECO:0000256" key="5">
    <source>
        <dbReference type="ARBA" id="ARBA00023242"/>
    </source>
</evidence>
<keyword evidence="8" id="KW-1185">Reference proteome</keyword>
<evidence type="ECO:0000256" key="4">
    <source>
        <dbReference type="ARBA" id="ARBA00023163"/>
    </source>
</evidence>
<dbReference type="SMART" id="SM00066">
    <property type="entry name" value="GAL4"/>
    <property type="match status" value="1"/>
</dbReference>
<dbReference type="InterPro" id="IPR001138">
    <property type="entry name" value="Zn2Cys6_DnaBD"/>
</dbReference>
<name>A0A8K0S3E7_9HYPO</name>
<dbReference type="PROSITE" id="PS50048">
    <property type="entry name" value="ZN2_CY6_FUNGAL_2"/>
    <property type="match status" value="1"/>
</dbReference>
<dbReference type="InterPro" id="IPR036864">
    <property type="entry name" value="Zn2-C6_fun-type_DNA-bd_sf"/>
</dbReference>
<keyword evidence="1" id="KW-0479">Metal-binding</keyword>
<dbReference type="Gene3D" id="4.10.240.10">
    <property type="entry name" value="Zn(2)-C6 fungal-type DNA-binding domain"/>
    <property type="match status" value="1"/>
</dbReference>
<organism evidence="7 8">
    <name type="scientific">Fusarium tricinctum</name>
    <dbReference type="NCBI Taxonomy" id="61284"/>
    <lineage>
        <taxon>Eukaryota</taxon>
        <taxon>Fungi</taxon>
        <taxon>Dikarya</taxon>
        <taxon>Ascomycota</taxon>
        <taxon>Pezizomycotina</taxon>
        <taxon>Sordariomycetes</taxon>
        <taxon>Hypocreomycetidae</taxon>
        <taxon>Hypocreales</taxon>
        <taxon>Nectriaceae</taxon>
        <taxon>Fusarium</taxon>
        <taxon>Fusarium tricinctum species complex</taxon>
    </lineage>
</organism>
<dbReference type="OrthoDB" id="4216928at2759"/>
<comment type="caution">
    <text evidence="7">The sequence shown here is derived from an EMBL/GenBank/DDBJ whole genome shotgun (WGS) entry which is preliminary data.</text>
</comment>
<reference evidence="7" key="1">
    <citation type="journal article" date="2021" name="Nat. Commun.">
        <title>Genetic determinants of endophytism in the Arabidopsis root mycobiome.</title>
        <authorList>
            <person name="Mesny F."/>
            <person name="Miyauchi S."/>
            <person name="Thiergart T."/>
            <person name="Pickel B."/>
            <person name="Atanasova L."/>
            <person name="Karlsson M."/>
            <person name="Huettel B."/>
            <person name="Barry K.W."/>
            <person name="Haridas S."/>
            <person name="Chen C."/>
            <person name="Bauer D."/>
            <person name="Andreopoulos W."/>
            <person name="Pangilinan J."/>
            <person name="LaButti K."/>
            <person name="Riley R."/>
            <person name="Lipzen A."/>
            <person name="Clum A."/>
            <person name="Drula E."/>
            <person name="Henrissat B."/>
            <person name="Kohler A."/>
            <person name="Grigoriev I.V."/>
            <person name="Martin F.M."/>
            <person name="Hacquard S."/>
        </authorList>
    </citation>
    <scope>NUCLEOTIDE SEQUENCE</scope>
    <source>
        <strain evidence="7">MPI-SDFR-AT-0068</strain>
    </source>
</reference>
<dbReference type="PANTHER" id="PTHR47660:SF3">
    <property type="entry name" value="FINGER DOMAIN PROTEIN, PUTATIVE (AFU_ORTHOLOGUE AFUA_4G03310)-RELATED"/>
    <property type="match status" value="1"/>
</dbReference>
<evidence type="ECO:0000256" key="1">
    <source>
        <dbReference type="ARBA" id="ARBA00022723"/>
    </source>
</evidence>
<keyword evidence="5" id="KW-0539">Nucleus</keyword>
<dbReference type="CDD" id="cd00067">
    <property type="entry name" value="GAL4"/>
    <property type="match status" value="1"/>
</dbReference>
<dbReference type="PROSITE" id="PS00463">
    <property type="entry name" value="ZN2_CY6_FUNGAL_1"/>
    <property type="match status" value="1"/>
</dbReference>
<dbReference type="EMBL" id="JAGPXF010000002">
    <property type="protein sequence ID" value="KAH7255987.1"/>
    <property type="molecule type" value="Genomic_DNA"/>
</dbReference>
<dbReference type="GO" id="GO:0000981">
    <property type="term" value="F:DNA-binding transcription factor activity, RNA polymerase II-specific"/>
    <property type="evidence" value="ECO:0007669"/>
    <property type="project" value="InterPro"/>
</dbReference>
<keyword evidence="3" id="KW-0805">Transcription regulation</keyword>